<evidence type="ECO:0000256" key="3">
    <source>
        <dbReference type="SAM" id="MobiDB-lite"/>
    </source>
</evidence>
<organism evidence="4 5">
    <name type="scientific">Phytophthora boehmeriae</name>
    <dbReference type="NCBI Taxonomy" id="109152"/>
    <lineage>
        <taxon>Eukaryota</taxon>
        <taxon>Sar</taxon>
        <taxon>Stramenopiles</taxon>
        <taxon>Oomycota</taxon>
        <taxon>Peronosporomycetes</taxon>
        <taxon>Peronosporales</taxon>
        <taxon>Peronosporaceae</taxon>
        <taxon>Phytophthora</taxon>
    </lineage>
</organism>
<feature type="compositionally biased region" description="Basic and acidic residues" evidence="3">
    <location>
        <begin position="85"/>
        <end position="103"/>
    </location>
</feature>
<sequence length="146" mass="16938">MNKNSFAECEEQKERVKACYADWFQKLWGGSFDKASCDQQTQDYRQCVQDVMRRKAKDSKRNVEENENAWMDRTKEASDDMINQARDRVQRAKDAAVEEKDAVARQAKNKASDVSSRVQETADSWKNKVKGFVSKTEDKADRATRQ</sequence>
<dbReference type="Proteomes" id="UP000693981">
    <property type="component" value="Unassembled WGS sequence"/>
</dbReference>
<keyword evidence="2" id="KW-1015">Disulfide bond</keyword>
<dbReference type="Pfam" id="PF05254">
    <property type="entry name" value="UPF0203"/>
    <property type="match status" value="1"/>
</dbReference>
<name>A0A8T1X0X8_9STRA</name>
<feature type="compositionally biased region" description="Basic and acidic residues" evidence="3">
    <location>
        <begin position="135"/>
        <end position="146"/>
    </location>
</feature>
<evidence type="ECO:0000256" key="1">
    <source>
        <dbReference type="ARBA" id="ARBA00006196"/>
    </source>
</evidence>
<accession>A0A8T1X0X8</accession>
<evidence type="ECO:0000256" key="2">
    <source>
        <dbReference type="ARBA" id="ARBA00023157"/>
    </source>
</evidence>
<dbReference type="InterPro" id="IPR007918">
    <property type="entry name" value="MDM35_apoptosis"/>
</dbReference>
<comment type="caution">
    <text evidence="4">The sequence shown here is derived from an EMBL/GenBank/DDBJ whole genome shotgun (WGS) entry which is preliminary data.</text>
</comment>
<proteinExistence type="inferred from homology"/>
<gene>
    <name evidence="4" type="ORF">PHYBOEH_007608</name>
</gene>
<keyword evidence="5" id="KW-1185">Reference proteome</keyword>
<feature type="region of interest" description="Disordered" evidence="3">
    <location>
        <begin position="57"/>
        <end position="146"/>
    </location>
</feature>
<feature type="compositionally biased region" description="Basic and acidic residues" evidence="3">
    <location>
        <begin position="59"/>
        <end position="78"/>
    </location>
</feature>
<evidence type="ECO:0000313" key="5">
    <source>
        <dbReference type="Proteomes" id="UP000693981"/>
    </source>
</evidence>
<dbReference type="OrthoDB" id="20872at2759"/>
<evidence type="ECO:0000313" key="4">
    <source>
        <dbReference type="EMBL" id="KAG7399922.1"/>
    </source>
</evidence>
<dbReference type="EMBL" id="JAGDFL010000042">
    <property type="protein sequence ID" value="KAG7399922.1"/>
    <property type="molecule type" value="Genomic_DNA"/>
</dbReference>
<dbReference type="AlphaFoldDB" id="A0A8T1X0X8"/>
<comment type="similarity">
    <text evidence="1">Belongs to the TRIAP1/MDM35 family.</text>
</comment>
<reference evidence="4" key="1">
    <citation type="submission" date="2021-02" db="EMBL/GenBank/DDBJ databases">
        <authorList>
            <person name="Palmer J.M."/>
        </authorList>
    </citation>
    <scope>NUCLEOTIDE SEQUENCE</scope>
    <source>
        <strain evidence="4">SCRP23</strain>
    </source>
</reference>
<protein>
    <submittedName>
        <fullName evidence="4">Uncharacterized protein</fullName>
    </submittedName>
</protein>
<feature type="compositionally biased region" description="Polar residues" evidence="3">
    <location>
        <begin position="112"/>
        <end position="124"/>
    </location>
</feature>